<dbReference type="AlphaFoldDB" id="A0A2U2CCL8"/>
<reference evidence="2 3" key="1">
    <citation type="submission" date="2018-05" db="EMBL/GenBank/DDBJ databases">
        <title>Pararhodobacter marina sp. nov., isolated from deep-sea water of the Indian Ocean.</title>
        <authorList>
            <person name="Lai Q.Sr."/>
            <person name="Liu X."/>
            <person name="Shao Z."/>
        </authorList>
    </citation>
    <scope>NUCLEOTIDE SEQUENCE [LARGE SCALE GENOMIC DNA]</scope>
    <source>
        <strain evidence="2 3">CIC4N-9</strain>
    </source>
</reference>
<organism evidence="2 3">
    <name type="scientific">Pararhodobacter marinus</name>
    <dbReference type="NCBI Taxonomy" id="2184063"/>
    <lineage>
        <taxon>Bacteria</taxon>
        <taxon>Pseudomonadati</taxon>
        <taxon>Pseudomonadota</taxon>
        <taxon>Alphaproteobacteria</taxon>
        <taxon>Rhodobacterales</taxon>
        <taxon>Paracoccaceae</taxon>
        <taxon>Pararhodobacter</taxon>
    </lineage>
</organism>
<dbReference type="EMBL" id="QEYD01000004">
    <property type="protein sequence ID" value="PWE29600.1"/>
    <property type="molecule type" value="Genomic_DNA"/>
</dbReference>
<evidence type="ECO:0000256" key="1">
    <source>
        <dbReference type="SAM" id="SignalP"/>
    </source>
</evidence>
<accession>A0A2U2CCL8</accession>
<feature type="signal peptide" evidence="1">
    <location>
        <begin position="1"/>
        <end position="25"/>
    </location>
</feature>
<comment type="caution">
    <text evidence="2">The sequence shown here is derived from an EMBL/GenBank/DDBJ whole genome shotgun (WGS) entry which is preliminary data.</text>
</comment>
<sequence>MRAVTRRAMAPALIAGFALCGPATAQSMSASEAWDGLQSLAGESGLSISTTGVNEAGGVVTLSGVRIFPTNDPNEVVVSMDEMHIEPRGEQIALVPSPVVSVSVMTGGGVTRDFEVTHSGEIVGMVDDENAVLDLDFASLAARMLPSQSAKGAPLPGRFSMEFADFDAALRASAEGAVDVVIGADSLTYDVEYRDPAGTAGNTVAQAGTMEAPRITFTGTEMDMLSDEPGMLARAFDAGFSAVLEFSTGGSEQTSRQMMGEAPLTMTSEGAASSMRLAALDGRVDLTGTAGTVAVSGSYGPMQGAATFGSADAAFGFPLVVTEDDQQFRYRVALNDVSISPELLTMMGAGTFAGDSLSVVLDLGAMGRLTQELGPEWAESDTPPLDISSFSLDDLRLAVGDSELTGSGAVDLVGGLMAQIGRPMPEANGDFTFDLVGGERLLTRLQSMGIIPQDQLFVVRMMMNGFSRSVGEDHLRSDVAIRPGGQITVNGAPLPF</sequence>
<dbReference type="Proteomes" id="UP000244940">
    <property type="component" value="Unassembled WGS sequence"/>
</dbReference>
<feature type="chain" id="PRO_5015513508" description="DUF2125 domain-containing protein" evidence="1">
    <location>
        <begin position="26"/>
        <end position="496"/>
    </location>
</feature>
<keyword evidence="1" id="KW-0732">Signal</keyword>
<keyword evidence="3" id="KW-1185">Reference proteome</keyword>
<evidence type="ECO:0000313" key="3">
    <source>
        <dbReference type="Proteomes" id="UP000244940"/>
    </source>
</evidence>
<gene>
    <name evidence="2" type="ORF">C4N9_07585</name>
</gene>
<evidence type="ECO:0000313" key="2">
    <source>
        <dbReference type="EMBL" id="PWE29600.1"/>
    </source>
</evidence>
<name>A0A2U2CCL8_9RHOB</name>
<evidence type="ECO:0008006" key="4">
    <source>
        <dbReference type="Google" id="ProtNLM"/>
    </source>
</evidence>
<proteinExistence type="predicted"/>
<protein>
    <recommendedName>
        <fullName evidence="4">DUF2125 domain-containing protein</fullName>
    </recommendedName>
</protein>